<protein>
    <submittedName>
        <fullName evidence="2">Uncharacterized protein</fullName>
    </submittedName>
</protein>
<sequence length="101" mass="11112">MKDIKPKSSVSSEYSIDGDSYSIERVTYAVGGEEIDNTRIRKDGEIVASKTVAESGLEEVTSNYEDMESYIHENAEKKTSESWGSTDRRLEGESPVGGALQ</sequence>
<name>A0A5Q0UFE1_9ARCH</name>
<proteinExistence type="predicted"/>
<dbReference type="EMBL" id="CP040089">
    <property type="protein sequence ID" value="QGA80286.1"/>
    <property type="molecule type" value="Genomic_DNA"/>
</dbReference>
<evidence type="ECO:0000256" key="1">
    <source>
        <dbReference type="SAM" id="MobiDB-lite"/>
    </source>
</evidence>
<organism evidence="2 3">
    <name type="scientific">Candidatus Nanohalobium constans</name>
    <dbReference type="NCBI Taxonomy" id="2565781"/>
    <lineage>
        <taxon>Archaea</taxon>
        <taxon>Candidatus Nanohalarchaeota</taxon>
        <taxon>Candidatus Nanohalobia</taxon>
        <taxon>Candidatus Nanohalobiales</taxon>
        <taxon>Candidatus Nanohalobiaceae</taxon>
        <taxon>Candidatus Nanohalobium</taxon>
    </lineage>
</organism>
<accession>A0A5Q0UFE1</accession>
<feature type="compositionally biased region" description="Basic and acidic residues" evidence="1">
    <location>
        <begin position="73"/>
        <end position="92"/>
    </location>
</feature>
<evidence type="ECO:0000313" key="3">
    <source>
        <dbReference type="Proteomes" id="UP000377803"/>
    </source>
</evidence>
<dbReference type="GeneID" id="42364768"/>
<dbReference type="KEGG" id="ncon:LC1Nh_0385"/>
<dbReference type="AlphaFoldDB" id="A0A5Q0UFE1"/>
<feature type="region of interest" description="Disordered" evidence="1">
    <location>
        <begin position="73"/>
        <end position="101"/>
    </location>
</feature>
<keyword evidence="3" id="KW-1185">Reference proteome</keyword>
<dbReference type="Proteomes" id="UP000377803">
    <property type="component" value="Chromosome"/>
</dbReference>
<gene>
    <name evidence="2" type="ORF">LC1Nh_0385</name>
</gene>
<reference evidence="3" key="1">
    <citation type="submission" date="2019-05" db="EMBL/GenBank/DDBJ databases">
        <title>Candidatus Nanohalobium constans, a novel model system to study the DPANN nano-sized archaea: genomic and physiological characterization of a nanoarchaeon co-cultured with its chitinotrophic host.</title>
        <authorList>
            <person name="La Cono V."/>
            <person name="Arcadi E."/>
            <person name="Crisafi F."/>
            <person name="Denaro R."/>
            <person name="La Spada G."/>
            <person name="Messina E."/>
            <person name="Smedile F."/>
            <person name="Toshchakov S.V."/>
            <person name="Shevchenko M.A."/>
            <person name="Golyshin P.N."/>
            <person name="Golyshina O.V."/>
            <person name="Ferrer M."/>
            <person name="Rohde M."/>
            <person name="Mushegian A."/>
            <person name="Sorokin D.Y."/>
            <person name="Giuliano L."/>
            <person name="Yakimov M.M."/>
        </authorList>
    </citation>
    <scope>NUCLEOTIDE SEQUENCE [LARGE SCALE GENOMIC DNA]</scope>
    <source>
        <strain evidence="3">LC1Nh</strain>
    </source>
</reference>
<evidence type="ECO:0000313" key="2">
    <source>
        <dbReference type="EMBL" id="QGA80286.1"/>
    </source>
</evidence>
<dbReference type="RefSeq" id="WP_153550024.1">
    <property type="nucleotide sequence ID" value="NZ_CP040089.1"/>
</dbReference>